<gene>
    <name evidence="2" type="ORF">HELGO_WM33191</name>
</gene>
<sequence length="95" mass="10897">MKNKLLKLSLATLMLLGVNTLQATKMTSPITHGIPWIETRLPYSMTIQELAEIYYGDPMETQILLKMNKLQDNGNLVLYKNMKILVPVTRSFKDQ</sequence>
<proteinExistence type="predicted"/>
<evidence type="ECO:0000256" key="1">
    <source>
        <dbReference type="SAM" id="SignalP"/>
    </source>
</evidence>
<dbReference type="AlphaFoldDB" id="A0A6S6SFW4"/>
<organism evidence="2">
    <name type="scientific">uncultured Sulfurovum sp</name>
    <dbReference type="NCBI Taxonomy" id="269237"/>
    <lineage>
        <taxon>Bacteria</taxon>
        <taxon>Pseudomonadati</taxon>
        <taxon>Campylobacterota</taxon>
        <taxon>Epsilonproteobacteria</taxon>
        <taxon>Campylobacterales</taxon>
        <taxon>Sulfurovaceae</taxon>
        <taxon>Sulfurovum</taxon>
        <taxon>environmental samples</taxon>
    </lineage>
</organism>
<feature type="chain" id="PRO_5027650411" description="LysM domain-containing protein" evidence="1">
    <location>
        <begin position="24"/>
        <end position="95"/>
    </location>
</feature>
<feature type="signal peptide" evidence="1">
    <location>
        <begin position="1"/>
        <end position="23"/>
    </location>
</feature>
<name>A0A6S6SFW4_9BACT</name>
<evidence type="ECO:0008006" key="3">
    <source>
        <dbReference type="Google" id="ProtNLM"/>
    </source>
</evidence>
<accession>A0A6S6SFW4</accession>
<protein>
    <recommendedName>
        <fullName evidence="3">LysM domain-containing protein</fullName>
    </recommendedName>
</protein>
<feature type="non-terminal residue" evidence="2">
    <location>
        <position position="95"/>
    </location>
</feature>
<dbReference type="EMBL" id="CACVAZ010000032">
    <property type="protein sequence ID" value="CAA6806305.1"/>
    <property type="molecule type" value="Genomic_DNA"/>
</dbReference>
<evidence type="ECO:0000313" key="2">
    <source>
        <dbReference type="EMBL" id="CAA6806305.1"/>
    </source>
</evidence>
<keyword evidence="1" id="KW-0732">Signal</keyword>
<reference evidence="2" key="1">
    <citation type="submission" date="2020-01" db="EMBL/GenBank/DDBJ databases">
        <authorList>
            <person name="Meier V. D."/>
            <person name="Meier V D."/>
        </authorList>
    </citation>
    <scope>NUCLEOTIDE SEQUENCE</scope>
    <source>
        <strain evidence="2">HLG_WM_MAG_02</strain>
    </source>
</reference>